<protein>
    <submittedName>
        <fullName evidence="1">Uncharacterized protein</fullName>
    </submittedName>
</protein>
<sequence>THMCSSKKKAKKSDESKGFWGVMDEALPAVVVHMCSTAVMCRNPLFSSEVAAHHMSTAKVHRNFTHCAPPLSFCCKGV</sequence>
<reference evidence="1 2" key="1">
    <citation type="submission" date="2018-10" db="EMBL/GenBank/DDBJ databases">
        <title>Draft genome sequence of Bacillus salarius IM0101, isolated from a hypersaline soil in Inner Mongolia, China.</title>
        <authorList>
            <person name="Yamprayoonswat W."/>
            <person name="Boonvisut S."/>
            <person name="Jumpathong W."/>
            <person name="Sittihan S."/>
            <person name="Ruangsuj P."/>
            <person name="Wanthongcharoen S."/>
            <person name="Thongpramul N."/>
            <person name="Pimmason S."/>
            <person name="Yu B."/>
            <person name="Yasawong M."/>
        </authorList>
    </citation>
    <scope>NUCLEOTIDE SEQUENCE [LARGE SCALE GENOMIC DNA]</scope>
    <source>
        <strain evidence="1 2">IM0101</strain>
    </source>
</reference>
<dbReference type="EMBL" id="RBVX01000089">
    <property type="protein sequence ID" value="RSL29164.1"/>
    <property type="molecule type" value="Genomic_DNA"/>
</dbReference>
<feature type="non-terminal residue" evidence="1">
    <location>
        <position position="1"/>
    </location>
</feature>
<dbReference type="Proteomes" id="UP000275076">
    <property type="component" value="Unassembled WGS sequence"/>
</dbReference>
<gene>
    <name evidence="1" type="ORF">D7Z54_32685</name>
</gene>
<accession>A0A428MSP7</accession>
<evidence type="ECO:0000313" key="2">
    <source>
        <dbReference type="Proteomes" id="UP000275076"/>
    </source>
</evidence>
<keyword evidence="2" id="KW-1185">Reference proteome</keyword>
<organism evidence="1 2">
    <name type="scientific">Salibacterium salarium</name>
    <dbReference type="NCBI Taxonomy" id="284579"/>
    <lineage>
        <taxon>Bacteria</taxon>
        <taxon>Bacillati</taxon>
        <taxon>Bacillota</taxon>
        <taxon>Bacilli</taxon>
        <taxon>Bacillales</taxon>
        <taxon>Bacillaceae</taxon>
    </lineage>
</organism>
<dbReference type="AlphaFoldDB" id="A0A428MSP7"/>
<proteinExistence type="predicted"/>
<comment type="caution">
    <text evidence="1">The sequence shown here is derived from an EMBL/GenBank/DDBJ whole genome shotgun (WGS) entry which is preliminary data.</text>
</comment>
<evidence type="ECO:0000313" key="1">
    <source>
        <dbReference type="EMBL" id="RSL29164.1"/>
    </source>
</evidence>
<name>A0A428MSP7_9BACI</name>